<dbReference type="PANTHER" id="PTHR46383">
    <property type="entry name" value="ASPARTATE AMINOTRANSFERASE"/>
    <property type="match status" value="1"/>
</dbReference>
<dbReference type="InterPro" id="IPR004839">
    <property type="entry name" value="Aminotransferase_I/II_large"/>
</dbReference>
<keyword evidence="4" id="KW-0808">Transferase</keyword>
<dbReference type="InterPro" id="IPR050596">
    <property type="entry name" value="AspAT/PAT-like"/>
</dbReference>
<accession>A0A0L0UIF5</accession>
<reference evidence="8" key="1">
    <citation type="submission" date="2014-03" db="EMBL/GenBank/DDBJ databases">
        <title>The Genome Sequence of Puccinia striiformis f. sp. tritici PST-78.</title>
        <authorList>
            <consortium name="The Broad Institute Genome Sequencing Platform"/>
            <person name="Cuomo C."/>
            <person name="Hulbert S."/>
            <person name="Chen X."/>
            <person name="Walker B."/>
            <person name="Young S.K."/>
            <person name="Zeng Q."/>
            <person name="Gargeya S."/>
            <person name="Fitzgerald M."/>
            <person name="Haas B."/>
            <person name="Abouelleil A."/>
            <person name="Alvarado L."/>
            <person name="Arachchi H.M."/>
            <person name="Berlin A.M."/>
            <person name="Chapman S.B."/>
            <person name="Goldberg J."/>
            <person name="Griggs A."/>
            <person name="Gujja S."/>
            <person name="Hansen M."/>
            <person name="Howarth C."/>
            <person name="Imamovic A."/>
            <person name="Larimer J."/>
            <person name="McCowan C."/>
            <person name="Montmayeur A."/>
            <person name="Murphy C."/>
            <person name="Neiman D."/>
            <person name="Pearson M."/>
            <person name="Priest M."/>
            <person name="Roberts A."/>
            <person name="Saif S."/>
            <person name="Shea T."/>
            <person name="Sisk P."/>
            <person name="Sykes S."/>
            <person name="Wortman J."/>
            <person name="Nusbaum C."/>
            <person name="Birren B."/>
        </authorList>
    </citation>
    <scope>NUCLEOTIDE SEQUENCE [LARGE SCALE GENOMIC DNA]</scope>
    <source>
        <strain evidence="8">race PST-78</strain>
    </source>
</reference>
<evidence type="ECO:0000313" key="7">
    <source>
        <dbReference type="EMBL" id="KNE86796.1"/>
    </source>
</evidence>
<comment type="similarity">
    <text evidence="2">Belongs to the class-I pyridoxal-phosphate-dependent aminotransferase family.</text>
</comment>
<evidence type="ECO:0000256" key="5">
    <source>
        <dbReference type="ARBA" id="ARBA00022898"/>
    </source>
</evidence>
<dbReference type="PANTHER" id="PTHR46383:SF2">
    <property type="entry name" value="AMINOTRANSFERASE"/>
    <property type="match status" value="1"/>
</dbReference>
<keyword evidence="5" id="KW-0663">Pyridoxal phosphate</keyword>
<protein>
    <recommendedName>
        <fullName evidence="6">Aminotransferase class I/classII large domain-containing protein</fullName>
    </recommendedName>
</protein>
<keyword evidence="3" id="KW-0032">Aminotransferase</keyword>
<evidence type="ECO:0000256" key="1">
    <source>
        <dbReference type="ARBA" id="ARBA00001933"/>
    </source>
</evidence>
<comment type="cofactor">
    <cofactor evidence="1">
        <name>pyridoxal 5'-phosphate</name>
        <dbReference type="ChEBI" id="CHEBI:597326"/>
    </cofactor>
</comment>
<evidence type="ECO:0000256" key="3">
    <source>
        <dbReference type="ARBA" id="ARBA00022576"/>
    </source>
</evidence>
<dbReference type="EMBL" id="AJIL01008051">
    <property type="protein sequence ID" value="KNE86796.1"/>
    <property type="molecule type" value="Genomic_DNA"/>
</dbReference>
<gene>
    <name evidence="7" type="ORF">PSTG_19837</name>
</gene>
<dbReference type="GO" id="GO:0030170">
    <property type="term" value="F:pyridoxal phosphate binding"/>
    <property type="evidence" value="ECO:0007669"/>
    <property type="project" value="InterPro"/>
</dbReference>
<feature type="non-terminal residue" evidence="7">
    <location>
        <position position="95"/>
    </location>
</feature>
<proteinExistence type="inferred from homology"/>
<keyword evidence="8" id="KW-1185">Reference proteome</keyword>
<dbReference type="AlphaFoldDB" id="A0A0L0UIF5"/>
<comment type="caution">
    <text evidence="7">The sequence shown here is derived from an EMBL/GenBank/DDBJ whole genome shotgun (WGS) entry which is preliminary data.</text>
</comment>
<evidence type="ECO:0000259" key="6">
    <source>
        <dbReference type="Pfam" id="PF00155"/>
    </source>
</evidence>
<evidence type="ECO:0000256" key="2">
    <source>
        <dbReference type="ARBA" id="ARBA00007441"/>
    </source>
</evidence>
<dbReference type="InterPro" id="IPR015421">
    <property type="entry name" value="PyrdxlP-dep_Trfase_major"/>
</dbReference>
<evidence type="ECO:0000313" key="8">
    <source>
        <dbReference type="Proteomes" id="UP000054564"/>
    </source>
</evidence>
<dbReference type="Proteomes" id="UP000054564">
    <property type="component" value="Unassembled WGS sequence"/>
</dbReference>
<dbReference type="InterPro" id="IPR015424">
    <property type="entry name" value="PyrdxlP-dep_Trfase"/>
</dbReference>
<sequence length="95" mass="10186">MPRFASRTQNFLTFQVVELFKEAQALQAAGKDIISMGIGEPDFTAPVQVVEALQNAAAAGLSGYSPPAGLSALRELIAEFYETQFGARINPARVI</sequence>
<feature type="domain" description="Aminotransferase class I/classII large" evidence="6">
    <location>
        <begin position="31"/>
        <end position="92"/>
    </location>
</feature>
<dbReference type="Pfam" id="PF00155">
    <property type="entry name" value="Aminotran_1_2"/>
    <property type="match status" value="1"/>
</dbReference>
<evidence type="ECO:0000256" key="4">
    <source>
        <dbReference type="ARBA" id="ARBA00022679"/>
    </source>
</evidence>
<dbReference type="SUPFAM" id="SSF53383">
    <property type="entry name" value="PLP-dependent transferases"/>
    <property type="match status" value="1"/>
</dbReference>
<dbReference type="GO" id="GO:0006520">
    <property type="term" value="P:amino acid metabolic process"/>
    <property type="evidence" value="ECO:0007669"/>
    <property type="project" value="InterPro"/>
</dbReference>
<dbReference type="GO" id="GO:0008483">
    <property type="term" value="F:transaminase activity"/>
    <property type="evidence" value="ECO:0007669"/>
    <property type="project" value="UniProtKB-KW"/>
</dbReference>
<name>A0A0L0UIF5_9BASI</name>
<dbReference type="Gene3D" id="3.40.640.10">
    <property type="entry name" value="Type I PLP-dependent aspartate aminotransferase-like (Major domain)"/>
    <property type="match status" value="1"/>
</dbReference>
<organism evidence="7 8">
    <name type="scientific">Puccinia striiformis f. sp. tritici PST-78</name>
    <dbReference type="NCBI Taxonomy" id="1165861"/>
    <lineage>
        <taxon>Eukaryota</taxon>
        <taxon>Fungi</taxon>
        <taxon>Dikarya</taxon>
        <taxon>Basidiomycota</taxon>
        <taxon>Pucciniomycotina</taxon>
        <taxon>Pucciniomycetes</taxon>
        <taxon>Pucciniales</taxon>
        <taxon>Pucciniaceae</taxon>
        <taxon>Puccinia</taxon>
    </lineage>
</organism>